<protein>
    <submittedName>
        <fullName evidence="1">Uncharacterized protein</fullName>
    </submittedName>
</protein>
<evidence type="ECO:0000313" key="1">
    <source>
        <dbReference type="EMBL" id="KAF9654188.1"/>
    </source>
</evidence>
<organism evidence="1 2">
    <name type="scientific">Thelephora ganbajun</name>
    <name type="common">Ganba fungus</name>
    <dbReference type="NCBI Taxonomy" id="370292"/>
    <lineage>
        <taxon>Eukaryota</taxon>
        <taxon>Fungi</taxon>
        <taxon>Dikarya</taxon>
        <taxon>Basidiomycota</taxon>
        <taxon>Agaricomycotina</taxon>
        <taxon>Agaricomycetes</taxon>
        <taxon>Thelephorales</taxon>
        <taxon>Thelephoraceae</taxon>
        <taxon>Thelephora</taxon>
    </lineage>
</organism>
<comment type="caution">
    <text evidence="1">The sequence shown here is derived from an EMBL/GenBank/DDBJ whole genome shotgun (WGS) entry which is preliminary data.</text>
</comment>
<reference evidence="1" key="1">
    <citation type="submission" date="2019-10" db="EMBL/GenBank/DDBJ databases">
        <authorList>
            <consortium name="DOE Joint Genome Institute"/>
            <person name="Kuo A."/>
            <person name="Miyauchi S."/>
            <person name="Kiss E."/>
            <person name="Drula E."/>
            <person name="Kohler A."/>
            <person name="Sanchez-Garcia M."/>
            <person name="Andreopoulos B."/>
            <person name="Barry K.W."/>
            <person name="Bonito G."/>
            <person name="Buee M."/>
            <person name="Carver A."/>
            <person name="Chen C."/>
            <person name="Cichocki N."/>
            <person name="Clum A."/>
            <person name="Culley D."/>
            <person name="Crous P.W."/>
            <person name="Fauchery L."/>
            <person name="Girlanda M."/>
            <person name="Hayes R."/>
            <person name="Keri Z."/>
            <person name="Labutti K."/>
            <person name="Lipzen A."/>
            <person name="Lombard V."/>
            <person name="Magnuson J."/>
            <person name="Maillard F."/>
            <person name="Morin E."/>
            <person name="Murat C."/>
            <person name="Nolan M."/>
            <person name="Ohm R."/>
            <person name="Pangilinan J."/>
            <person name="Pereira M."/>
            <person name="Perotto S."/>
            <person name="Peter M."/>
            <person name="Riley R."/>
            <person name="Sitrit Y."/>
            <person name="Stielow B."/>
            <person name="Szollosi G."/>
            <person name="Zifcakova L."/>
            <person name="Stursova M."/>
            <person name="Spatafora J.W."/>
            <person name="Tedersoo L."/>
            <person name="Vaario L.-M."/>
            <person name="Yamada A."/>
            <person name="Yan M."/>
            <person name="Wang P."/>
            <person name="Xu J."/>
            <person name="Bruns T."/>
            <person name="Baldrian P."/>
            <person name="Vilgalys R."/>
            <person name="Henrissat B."/>
            <person name="Grigoriev I.V."/>
            <person name="Hibbett D."/>
            <person name="Nagy L.G."/>
            <person name="Martin F.M."/>
        </authorList>
    </citation>
    <scope>NUCLEOTIDE SEQUENCE</scope>
    <source>
        <strain evidence="1">P2</strain>
    </source>
</reference>
<evidence type="ECO:0000313" key="2">
    <source>
        <dbReference type="Proteomes" id="UP000886501"/>
    </source>
</evidence>
<keyword evidence="2" id="KW-1185">Reference proteome</keyword>
<accession>A0ACB6ZY00</accession>
<gene>
    <name evidence="1" type="ORF">BDM02DRAFT_3152629</name>
</gene>
<dbReference type="Proteomes" id="UP000886501">
    <property type="component" value="Unassembled WGS sequence"/>
</dbReference>
<proteinExistence type="predicted"/>
<sequence>MFIVVIGAMYSGKSTLEDYLVSHHGFTSVHLESANHYSGGVLTRAVWSENPQEMLNHVTRDWRNHYVTTDDLSYDELHRFTIRPFVLVVKLDAPILDRFRRMTRYTHLRSTFLADKLVHLRIDNSFQSIPEFHAYLDSLDLLNVDRLRPHWDTYFMHLASLASRRSNCMKRRVGAILVRNNRVVATGYNGTARGLRNCNEGGCPRCNSGGSSGHALDQCVCLHAEENALLEAGRERLGENAVLYCNTCPCLGCSVKIIQSGVKEVVYHLGYKVDEASAALFREAGVIIRRHATPGPL</sequence>
<dbReference type="EMBL" id="MU117961">
    <property type="protein sequence ID" value="KAF9654188.1"/>
    <property type="molecule type" value="Genomic_DNA"/>
</dbReference>
<name>A0ACB6ZY00_THEGA</name>
<reference evidence="1" key="2">
    <citation type="journal article" date="2020" name="Nat. Commun.">
        <title>Large-scale genome sequencing of mycorrhizal fungi provides insights into the early evolution of symbiotic traits.</title>
        <authorList>
            <person name="Miyauchi S."/>
            <person name="Kiss E."/>
            <person name="Kuo A."/>
            <person name="Drula E."/>
            <person name="Kohler A."/>
            <person name="Sanchez-Garcia M."/>
            <person name="Morin E."/>
            <person name="Andreopoulos B."/>
            <person name="Barry K.W."/>
            <person name="Bonito G."/>
            <person name="Buee M."/>
            <person name="Carver A."/>
            <person name="Chen C."/>
            <person name="Cichocki N."/>
            <person name="Clum A."/>
            <person name="Culley D."/>
            <person name="Crous P.W."/>
            <person name="Fauchery L."/>
            <person name="Girlanda M."/>
            <person name="Hayes R.D."/>
            <person name="Keri Z."/>
            <person name="LaButti K."/>
            <person name="Lipzen A."/>
            <person name="Lombard V."/>
            <person name="Magnuson J."/>
            <person name="Maillard F."/>
            <person name="Murat C."/>
            <person name="Nolan M."/>
            <person name="Ohm R.A."/>
            <person name="Pangilinan J."/>
            <person name="Pereira M.F."/>
            <person name="Perotto S."/>
            <person name="Peter M."/>
            <person name="Pfister S."/>
            <person name="Riley R."/>
            <person name="Sitrit Y."/>
            <person name="Stielow J.B."/>
            <person name="Szollosi G."/>
            <person name="Zifcakova L."/>
            <person name="Stursova M."/>
            <person name="Spatafora J.W."/>
            <person name="Tedersoo L."/>
            <person name="Vaario L.M."/>
            <person name="Yamada A."/>
            <person name="Yan M."/>
            <person name="Wang P."/>
            <person name="Xu J."/>
            <person name="Bruns T."/>
            <person name="Baldrian P."/>
            <person name="Vilgalys R."/>
            <person name="Dunand C."/>
            <person name="Henrissat B."/>
            <person name="Grigoriev I.V."/>
            <person name="Hibbett D."/>
            <person name="Nagy L.G."/>
            <person name="Martin F.M."/>
        </authorList>
    </citation>
    <scope>NUCLEOTIDE SEQUENCE</scope>
    <source>
        <strain evidence="1">P2</strain>
    </source>
</reference>